<keyword evidence="1" id="KW-0472">Membrane</keyword>
<dbReference type="EMBL" id="QKLU01000001">
    <property type="protein sequence ID" value="PYF76654.1"/>
    <property type="molecule type" value="Genomic_DNA"/>
</dbReference>
<keyword evidence="1" id="KW-0812">Transmembrane</keyword>
<gene>
    <name evidence="2" type="ORF">B0O44_101125</name>
</gene>
<comment type="caution">
    <text evidence="2">The sequence shown here is derived from an EMBL/GenBank/DDBJ whole genome shotgun (WGS) entry which is preliminary data.</text>
</comment>
<evidence type="ECO:0000313" key="3">
    <source>
        <dbReference type="Proteomes" id="UP000248198"/>
    </source>
</evidence>
<evidence type="ECO:0008006" key="4">
    <source>
        <dbReference type="Google" id="ProtNLM"/>
    </source>
</evidence>
<evidence type="ECO:0000256" key="1">
    <source>
        <dbReference type="SAM" id="Phobius"/>
    </source>
</evidence>
<protein>
    <recommendedName>
        <fullName evidence="4">Type IV pilus biogenesis</fullName>
    </recommendedName>
</protein>
<name>A0A318UJY2_9SPHI</name>
<keyword evidence="3" id="KW-1185">Reference proteome</keyword>
<keyword evidence="1" id="KW-1133">Transmembrane helix</keyword>
<proteinExistence type="predicted"/>
<accession>A0A318UJY2</accession>
<organism evidence="2 3">
    <name type="scientific">Pedobacter nutrimenti</name>
    <dbReference type="NCBI Taxonomy" id="1241337"/>
    <lineage>
        <taxon>Bacteria</taxon>
        <taxon>Pseudomonadati</taxon>
        <taxon>Bacteroidota</taxon>
        <taxon>Sphingobacteriia</taxon>
        <taxon>Sphingobacteriales</taxon>
        <taxon>Sphingobacteriaceae</taxon>
        <taxon>Pedobacter</taxon>
    </lineage>
</organism>
<dbReference type="Proteomes" id="UP000248198">
    <property type="component" value="Unassembled WGS sequence"/>
</dbReference>
<feature type="transmembrane region" description="Helical" evidence="1">
    <location>
        <begin position="9"/>
        <end position="29"/>
    </location>
</feature>
<sequence>MQQVKSKKLTYLLLCAVIGVWGIILYKFFFRDKEEDLVPKTAFVKKGEQPYDAYQEKPDTFKLVLNYRDPFALKPTAEPMVQTAQKEVVTMAKMPIQPPPVLNWSGIRYTGMVLNPVSKKTVTILSVNGKERMVLEGEVFENVKVLKNKKDSVLVLWQGKQKYIRQ</sequence>
<evidence type="ECO:0000313" key="2">
    <source>
        <dbReference type="EMBL" id="PYF76654.1"/>
    </source>
</evidence>
<reference evidence="2 3" key="1">
    <citation type="submission" date="2018-06" db="EMBL/GenBank/DDBJ databases">
        <title>Genomic Encyclopedia of Archaeal and Bacterial Type Strains, Phase II (KMG-II): from individual species to whole genera.</title>
        <authorList>
            <person name="Goeker M."/>
        </authorList>
    </citation>
    <scope>NUCLEOTIDE SEQUENCE [LARGE SCALE GENOMIC DNA]</scope>
    <source>
        <strain evidence="2 3">DSM 27372</strain>
    </source>
</reference>
<dbReference type="AlphaFoldDB" id="A0A318UJY2"/>